<keyword evidence="6 8" id="KW-0472">Membrane</keyword>
<dbReference type="GeneID" id="81478019"/>
<accession>A0A173DYQ2</accession>
<dbReference type="GO" id="GO:0015031">
    <property type="term" value="P:protein transport"/>
    <property type="evidence" value="ECO:0007669"/>
    <property type="project" value="UniProtKB-KW"/>
</dbReference>
<dbReference type="PANTHER" id="PTHR30558:SF7">
    <property type="entry name" value="TOL-PAL SYSTEM PROTEIN TOLR"/>
    <property type="match status" value="1"/>
</dbReference>
<keyword evidence="7" id="KW-0653">Protein transport</keyword>
<dbReference type="EMBL" id="CP015840">
    <property type="protein sequence ID" value="ANG66037.1"/>
    <property type="molecule type" value="Genomic_DNA"/>
</dbReference>
<dbReference type="PANTHER" id="PTHR30558">
    <property type="entry name" value="EXBD MEMBRANE COMPONENT OF PMF-DRIVEN MACROMOLECULE IMPORT SYSTEM"/>
    <property type="match status" value="1"/>
</dbReference>
<evidence type="ECO:0000256" key="5">
    <source>
        <dbReference type="ARBA" id="ARBA00022989"/>
    </source>
</evidence>
<keyword evidence="4 7" id="KW-0812">Transmembrane</keyword>
<evidence type="ECO:0000313" key="10">
    <source>
        <dbReference type="Proteomes" id="UP000019147"/>
    </source>
</evidence>
<comment type="similarity">
    <text evidence="2 7">Belongs to the ExbD/TolR family.</text>
</comment>
<dbReference type="Proteomes" id="UP000019147">
    <property type="component" value="Chromosome"/>
</dbReference>
<dbReference type="GO" id="GO:0022857">
    <property type="term" value="F:transmembrane transporter activity"/>
    <property type="evidence" value="ECO:0007669"/>
    <property type="project" value="InterPro"/>
</dbReference>
<evidence type="ECO:0000256" key="8">
    <source>
        <dbReference type="SAM" id="Phobius"/>
    </source>
</evidence>
<dbReference type="KEGG" id="cgz:M787_001705"/>
<dbReference type="GO" id="GO:0005886">
    <property type="term" value="C:plasma membrane"/>
    <property type="evidence" value="ECO:0007669"/>
    <property type="project" value="UniProtKB-SubCell"/>
</dbReference>
<evidence type="ECO:0000256" key="7">
    <source>
        <dbReference type="RuleBase" id="RU003879"/>
    </source>
</evidence>
<evidence type="ECO:0000256" key="2">
    <source>
        <dbReference type="ARBA" id="ARBA00005811"/>
    </source>
</evidence>
<dbReference type="Pfam" id="PF02472">
    <property type="entry name" value="ExbD"/>
    <property type="match status" value="1"/>
</dbReference>
<dbReference type="RefSeq" id="WP_021828738.1">
    <property type="nucleotide sequence ID" value="NZ_CP015840.1"/>
</dbReference>
<evidence type="ECO:0000256" key="1">
    <source>
        <dbReference type="ARBA" id="ARBA00004162"/>
    </source>
</evidence>
<evidence type="ECO:0000313" key="9">
    <source>
        <dbReference type="EMBL" id="ANG66037.1"/>
    </source>
</evidence>
<comment type="subcellular location">
    <subcellularLocation>
        <location evidence="1">Cell membrane</location>
        <topology evidence="1">Single-pass membrane protein</topology>
    </subcellularLocation>
    <subcellularLocation>
        <location evidence="7">Cell membrane</location>
        <topology evidence="7">Single-pass type II membrane protein</topology>
    </subcellularLocation>
</comment>
<evidence type="ECO:0000256" key="6">
    <source>
        <dbReference type="ARBA" id="ARBA00023136"/>
    </source>
</evidence>
<reference evidence="9 10" key="1">
    <citation type="journal article" date="2014" name="Syst. Appl. Microbiol.">
        <title>Evidence for the existence of two new members of the family Chlamydiaceae and proposal of Chlamydia avium sp. nov. and Chlamydia gallinacea sp. nov.</title>
        <authorList>
            <person name="Sachse K."/>
            <person name="Laroucau K."/>
            <person name="Riege K."/>
            <person name="Wehner S."/>
            <person name="Dilcher M."/>
            <person name="Creasy H.H."/>
            <person name="Weidmann M."/>
            <person name="Myers G."/>
            <person name="Vorimore F."/>
            <person name="Vicari N."/>
            <person name="Magnino S."/>
            <person name="Liebler-Tenorio E."/>
            <person name="Ruettger A."/>
            <person name="Bavoil P.M."/>
            <person name="Hufert F.T."/>
            <person name="Rossello-Mora R."/>
            <person name="Marz M."/>
        </authorList>
    </citation>
    <scope>NUCLEOTIDE SEQUENCE [LARGE SCALE GENOMIC DNA]</scope>
    <source>
        <strain evidence="9 10">08-1274/3</strain>
    </source>
</reference>
<keyword evidence="5 8" id="KW-1133">Transmembrane helix</keyword>
<name>A0A173DYQ2_9CHLA</name>
<feature type="transmembrane region" description="Helical" evidence="8">
    <location>
        <begin position="20"/>
        <end position="38"/>
    </location>
</feature>
<dbReference type="OrthoDB" id="21549at2"/>
<protein>
    <submittedName>
        <fullName evidence="9">Biopolymer transporter ExbD</fullName>
    </submittedName>
</protein>
<dbReference type="STRING" id="1143323.M787_001705"/>
<organism evidence="9 10">
    <name type="scientific">Chlamydia gallinacea 08-1274/3</name>
    <dbReference type="NCBI Taxonomy" id="1143323"/>
    <lineage>
        <taxon>Bacteria</taxon>
        <taxon>Pseudomonadati</taxon>
        <taxon>Chlamydiota</taxon>
        <taxon>Chlamydiia</taxon>
        <taxon>Chlamydiales</taxon>
        <taxon>Chlamydiaceae</taxon>
        <taxon>Chlamydia/Chlamydophila group</taxon>
        <taxon>Chlamydia</taxon>
    </lineage>
</organism>
<dbReference type="eggNOG" id="COG0848">
    <property type="taxonomic scope" value="Bacteria"/>
</dbReference>
<evidence type="ECO:0000256" key="3">
    <source>
        <dbReference type="ARBA" id="ARBA00022475"/>
    </source>
</evidence>
<keyword evidence="3" id="KW-1003">Cell membrane</keyword>
<keyword evidence="7" id="KW-0813">Transport</keyword>
<dbReference type="InterPro" id="IPR003400">
    <property type="entry name" value="ExbD"/>
</dbReference>
<gene>
    <name evidence="9" type="ORF">M787_001705</name>
</gene>
<evidence type="ECO:0000256" key="4">
    <source>
        <dbReference type="ARBA" id="ARBA00022692"/>
    </source>
</evidence>
<sequence length="135" mass="15226">MKYISIEDTEEESSVNLTPLIDIVFVILMAFMITMPLLRLDSIALAPGTQKHEIFEKKEELPTTIKVFADCTITLNDQVLALGELKAQLTRLYQQNPHRIPLLLQDGNTPFKVYQEVKATVESAGFPELHIALKS</sequence>
<dbReference type="AlphaFoldDB" id="A0A173DYQ2"/>
<proteinExistence type="inferred from homology"/>